<keyword evidence="1 2" id="KW-0732">Signal</keyword>
<dbReference type="InterPro" id="IPR029058">
    <property type="entry name" value="AB_hydrolase_fold"/>
</dbReference>
<dbReference type="Pfam" id="PF02230">
    <property type="entry name" value="Abhydrolase_2"/>
    <property type="match status" value="1"/>
</dbReference>
<evidence type="ECO:0000256" key="1">
    <source>
        <dbReference type="ARBA" id="ARBA00022729"/>
    </source>
</evidence>
<feature type="domain" description="Phospholipase/carboxylesterase/thioesterase" evidence="3">
    <location>
        <begin position="57"/>
        <end position="252"/>
    </location>
</feature>
<sequence length="277" mass="31708">MKKFLNFTGGFIILMGLFSSPAATIAQNKEDFKREQFIRNNDTLNYRILYPKDFSEEEKYPVMLFLHGAGERGSNNESQLVHGSSLFLKEESRNRFPAIVIFPQVPKDDYWANVEVNRDSFPLQFKFKNLEAPTTSMKMAISLMDSVTQQKFVDQNRVYVGGLSMGGMGTFEILSRKPKMFASAFAICGAADPAVIDKYKEDLEIWIFHGEQDNVVPPEFSKMMAREINSSGRDAKLSLYPEDNHNSWDSALAEPYLLPWLFSKSLINKHEIEKNEE</sequence>
<comment type="caution">
    <text evidence="4">The sequence shown here is derived from an EMBL/GenBank/DDBJ whole genome shotgun (WGS) entry which is preliminary data.</text>
</comment>
<proteinExistence type="predicted"/>
<dbReference type="SUPFAM" id="SSF53474">
    <property type="entry name" value="alpha/beta-Hydrolases"/>
    <property type="match status" value="1"/>
</dbReference>
<dbReference type="Proteomes" id="UP001262582">
    <property type="component" value="Unassembled WGS sequence"/>
</dbReference>
<dbReference type="PANTHER" id="PTHR43037">
    <property type="entry name" value="UNNAMED PRODUCT-RELATED"/>
    <property type="match status" value="1"/>
</dbReference>
<feature type="chain" id="PRO_5045961014" evidence="2">
    <location>
        <begin position="26"/>
        <end position="277"/>
    </location>
</feature>
<accession>A0ABU3D911</accession>
<dbReference type="EMBL" id="JAVRHK010000014">
    <property type="protein sequence ID" value="MDT0678025.1"/>
    <property type="molecule type" value="Genomic_DNA"/>
</dbReference>
<dbReference type="InterPro" id="IPR050955">
    <property type="entry name" value="Plant_Biomass_Hydrol_Est"/>
</dbReference>
<feature type="signal peptide" evidence="2">
    <location>
        <begin position="1"/>
        <end position="25"/>
    </location>
</feature>
<dbReference type="RefSeq" id="WP_311504364.1">
    <property type="nucleotide sequence ID" value="NZ_JAVRHK010000014.1"/>
</dbReference>
<reference evidence="4 5" key="1">
    <citation type="submission" date="2023-09" db="EMBL/GenBank/DDBJ databases">
        <authorList>
            <person name="Rey-Velasco X."/>
        </authorList>
    </citation>
    <scope>NUCLEOTIDE SEQUENCE [LARGE SCALE GENOMIC DNA]</scope>
    <source>
        <strain evidence="4 5">F117</strain>
    </source>
</reference>
<dbReference type="InterPro" id="IPR003140">
    <property type="entry name" value="PLipase/COase/thioEstase"/>
</dbReference>
<evidence type="ECO:0000313" key="5">
    <source>
        <dbReference type="Proteomes" id="UP001262582"/>
    </source>
</evidence>
<organism evidence="4 5">
    <name type="scientific">Autumnicola musiva</name>
    <dbReference type="NCBI Taxonomy" id="3075589"/>
    <lineage>
        <taxon>Bacteria</taxon>
        <taxon>Pseudomonadati</taxon>
        <taxon>Bacteroidota</taxon>
        <taxon>Flavobacteriia</taxon>
        <taxon>Flavobacteriales</taxon>
        <taxon>Flavobacteriaceae</taxon>
        <taxon>Autumnicola</taxon>
    </lineage>
</organism>
<protein>
    <submittedName>
        <fullName evidence="4">Prolyl oligopeptidase family serine peptidase</fullName>
    </submittedName>
</protein>
<evidence type="ECO:0000259" key="3">
    <source>
        <dbReference type="Pfam" id="PF02230"/>
    </source>
</evidence>
<evidence type="ECO:0000313" key="4">
    <source>
        <dbReference type="EMBL" id="MDT0678025.1"/>
    </source>
</evidence>
<keyword evidence="5" id="KW-1185">Reference proteome</keyword>
<dbReference type="PANTHER" id="PTHR43037:SF1">
    <property type="entry name" value="BLL1128 PROTEIN"/>
    <property type="match status" value="1"/>
</dbReference>
<dbReference type="Gene3D" id="3.40.50.1820">
    <property type="entry name" value="alpha/beta hydrolase"/>
    <property type="match status" value="1"/>
</dbReference>
<evidence type="ECO:0000256" key="2">
    <source>
        <dbReference type="SAM" id="SignalP"/>
    </source>
</evidence>
<name>A0ABU3D911_9FLAO</name>
<gene>
    <name evidence="4" type="ORF">RM539_15685</name>
</gene>